<dbReference type="KEGG" id="pfl:PFL_4700"/>
<evidence type="ECO:0000313" key="3">
    <source>
        <dbReference type="Proteomes" id="UP000008540"/>
    </source>
</evidence>
<dbReference type="AlphaFoldDB" id="Q4K7K0"/>
<dbReference type="Proteomes" id="UP000008540">
    <property type="component" value="Chromosome"/>
</dbReference>
<dbReference type="NCBIfam" id="TIGR01690">
    <property type="entry name" value="ICE_RAQPRD"/>
    <property type="match status" value="1"/>
</dbReference>
<name>Q4K7K0_PSEF5</name>
<dbReference type="PATRIC" id="fig|220664.5.peg.4799"/>
<protein>
    <submittedName>
        <fullName evidence="2">Integrative conjugative element protein, RAQPRD family</fullName>
    </submittedName>
</protein>
<dbReference type="Pfam" id="PF09686">
    <property type="entry name" value="Plasmid_RAQPRD"/>
    <property type="match status" value="1"/>
</dbReference>
<dbReference type="eggNOG" id="ENOG5032GVU">
    <property type="taxonomic scope" value="Bacteria"/>
</dbReference>
<dbReference type="EMBL" id="CP000076">
    <property type="protein sequence ID" value="AAY96288.1"/>
    <property type="molecule type" value="Genomic_DNA"/>
</dbReference>
<dbReference type="InterPro" id="IPR019110">
    <property type="entry name" value="Uncharacterised_RAQPRD"/>
</dbReference>
<organism evidence="2 3">
    <name type="scientific">Pseudomonas fluorescens (strain ATCC BAA-477 / NRRL B-23932 / Pf-5)</name>
    <dbReference type="NCBI Taxonomy" id="220664"/>
    <lineage>
        <taxon>Bacteria</taxon>
        <taxon>Pseudomonadati</taxon>
        <taxon>Pseudomonadota</taxon>
        <taxon>Gammaproteobacteria</taxon>
        <taxon>Pseudomonadales</taxon>
        <taxon>Pseudomonadaceae</taxon>
        <taxon>Pseudomonas</taxon>
    </lineage>
</organism>
<feature type="compositionally biased region" description="Polar residues" evidence="1">
    <location>
        <begin position="108"/>
        <end position="117"/>
    </location>
</feature>
<evidence type="ECO:0000313" key="2">
    <source>
        <dbReference type="EMBL" id="AAY96288.1"/>
    </source>
</evidence>
<feature type="region of interest" description="Disordered" evidence="1">
    <location>
        <begin position="93"/>
        <end position="117"/>
    </location>
</feature>
<dbReference type="HOGENOM" id="CLU_155310_0_0_6"/>
<sequence>MNRDLISTSTSRSSMTALAMIVAGGIAVSPVVEAATASEQTNIEVMVRQLNALEDSARRSSVIAGEPGQRYYFDYDRLAADIQRIRQGLQAYLTPSRAQPRDAADLSGQYTTGGKRQ</sequence>
<proteinExistence type="predicted"/>
<reference evidence="2 3" key="1">
    <citation type="journal article" date="2005" name="Nat. Biotechnol.">
        <title>Complete genome sequence of the plant commensal Pseudomonas fluorescens Pf-5.</title>
        <authorList>
            <person name="Paulsen I.T."/>
            <person name="Press C.M."/>
            <person name="Ravel J."/>
            <person name="Kobayashi D.Y."/>
            <person name="Myers G.S."/>
            <person name="Mavrodi D.V."/>
            <person name="DeBoy R.T."/>
            <person name="Seshadri R."/>
            <person name="Ren Q."/>
            <person name="Madupu R."/>
            <person name="Dodson R.J."/>
            <person name="Durkin A.S."/>
            <person name="Brinkac L.M."/>
            <person name="Daugherty S.C."/>
            <person name="Sullivan S.A."/>
            <person name="Rosovitz M.J."/>
            <person name="Gwinn M.L."/>
            <person name="Zhou L."/>
            <person name="Schneider D.J."/>
            <person name="Cartinhour S.W."/>
            <person name="Nelson W.C."/>
            <person name="Weidman J."/>
            <person name="Watkins K."/>
            <person name="Tran K."/>
            <person name="Khouri H."/>
            <person name="Pierson E.A."/>
            <person name="Pierson L.S.III."/>
            <person name="Thomashow L.S."/>
            <person name="Loper J.E."/>
        </authorList>
    </citation>
    <scope>NUCLEOTIDE SEQUENCE [LARGE SCALE GENOMIC DNA]</scope>
    <source>
        <strain evidence="3">ATCC BAA-477 / NRRL B-23932 / Pf-5</strain>
    </source>
</reference>
<evidence type="ECO:0000256" key="1">
    <source>
        <dbReference type="SAM" id="MobiDB-lite"/>
    </source>
</evidence>
<accession>Q4K7K0</accession>
<dbReference type="STRING" id="220664.PFL_4700"/>
<gene>
    <name evidence="2" type="ordered locus">PFL_4700</name>
</gene>